<accession>A0A0C3FT13</accession>
<dbReference type="InParanoid" id="A0A0C3FT13"/>
<evidence type="ECO:0000313" key="3">
    <source>
        <dbReference type="Proteomes" id="UP000054166"/>
    </source>
</evidence>
<proteinExistence type="predicted"/>
<reference evidence="3" key="2">
    <citation type="submission" date="2015-01" db="EMBL/GenBank/DDBJ databases">
        <title>Evolutionary Origins and Diversification of the Mycorrhizal Mutualists.</title>
        <authorList>
            <consortium name="DOE Joint Genome Institute"/>
            <consortium name="Mycorrhizal Genomics Consortium"/>
            <person name="Kohler A."/>
            <person name="Kuo A."/>
            <person name="Nagy L.G."/>
            <person name="Floudas D."/>
            <person name="Copeland A."/>
            <person name="Barry K.W."/>
            <person name="Cichocki N."/>
            <person name="Veneault-Fourrey C."/>
            <person name="LaButti K."/>
            <person name="Lindquist E.A."/>
            <person name="Lipzen A."/>
            <person name="Lundell T."/>
            <person name="Morin E."/>
            <person name="Murat C."/>
            <person name="Riley R."/>
            <person name="Ohm R."/>
            <person name="Sun H."/>
            <person name="Tunlid A."/>
            <person name="Henrissat B."/>
            <person name="Grigoriev I.V."/>
            <person name="Hibbett D.S."/>
            <person name="Martin F."/>
        </authorList>
    </citation>
    <scope>NUCLEOTIDE SEQUENCE [LARGE SCALE GENOMIC DNA]</scope>
    <source>
        <strain evidence="3">F 1598</strain>
    </source>
</reference>
<dbReference type="Proteomes" id="UP000054166">
    <property type="component" value="Unassembled WGS sequence"/>
</dbReference>
<dbReference type="CDD" id="cd09917">
    <property type="entry name" value="F-box_SF"/>
    <property type="match status" value="1"/>
</dbReference>
<dbReference type="SUPFAM" id="SSF81383">
    <property type="entry name" value="F-box domain"/>
    <property type="match status" value="1"/>
</dbReference>
<dbReference type="InterPro" id="IPR001810">
    <property type="entry name" value="F-box_dom"/>
</dbReference>
<protein>
    <recommendedName>
        <fullName evidence="1">F-box domain-containing protein</fullName>
    </recommendedName>
</protein>
<reference evidence="2 3" key="1">
    <citation type="submission" date="2014-04" db="EMBL/GenBank/DDBJ databases">
        <authorList>
            <consortium name="DOE Joint Genome Institute"/>
            <person name="Kuo A."/>
            <person name="Tarkka M."/>
            <person name="Buscot F."/>
            <person name="Kohler A."/>
            <person name="Nagy L.G."/>
            <person name="Floudas D."/>
            <person name="Copeland A."/>
            <person name="Barry K.W."/>
            <person name="Cichocki N."/>
            <person name="Veneault-Fourrey C."/>
            <person name="LaButti K."/>
            <person name="Lindquist E.A."/>
            <person name="Lipzen A."/>
            <person name="Lundell T."/>
            <person name="Morin E."/>
            <person name="Murat C."/>
            <person name="Sun H."/>
            <person name="Tunlid A."/>
            <person name="Henrissat B."/>
            <person name="Grigoriev I.V."/>
            <person name="Hibbett D.S."/>
            <person name="Martin F."/>
            <person name="Nordberg H.P."/>
            <person name="Cantor M.N."/>
            <person name="Hua S.X."/>
        </authorList>
    </citation>
    <scope>NUCLEOTIDE SEQUENCE [LARGE SCALE GENOMIC DNA]</scope>
    <source>
        <strain evidence="2 3">F 1598</strain>
    </source>
</reference>
<gene>
    <name evidence="2" type="ORF">PILCRDRAFT_458776</name>
</gene>
<dbReference type="InterPro" id="IPR032675">
    <property type="entry name" value="LRR_dom_sf"/>
</dbReference>
<dbReference type="Pfam" id="PF12937">
    <property type="entry name" value="F-box-like"/>
    <property type="match status" value="1"/>
</dbReference>
<dbReference type="InterPro" id="IPR036047">
    <property type="entry name" value="F-box-like_dom_sf"/>
</dbReference>
<name>A0A0C3FT13_PILCF</name>
<dbReference type="SUPFAM" id="SSF52058">
    <property type="entry name" value="L domain-like"/>
    <property type="match status" value="1"/>
</dbReference>
<dbReference type="AlphaFoldDB" id="A0A0C3FT13"/>
<evidence type="ECO:0000313" key="2">
    <source>
        <dbReference type="EMBL" id="KIM82849.1"/>
    </source>
</evidence>
<dbReference type="HOGENOM" id="CLU_571216_0_0_1"/>
<keyword evidence="3" id="KW-1185">Reference proteome</keyword>
<dbReference type="Gene3D" id="3.80.10.10">
    <property type="entry name" value="Ribonuclease Inhibitor"/>
    <property type="match status" value="1"/>
</dbReference>
<dbReference type="OrthoDB" id="3010419at2759"/>
<feature type="domain" description="F-box" evidence="1">
    <location>
        <begin position="11"/>
        <end position="54"/>
    </location>
</feature>
<evidence type="ECO:0000259" key="1">
    <source>
        <dbReference type="Pfam" id="PF12937"/>
    </source>
</evidence>
<organism evidence="2 3">
    <name type="scientific">Piloderma croceum (strain F 1598)</name>
    <dbReference type="NCBI Taxonomy" id="765440"/>
    <lineage>
        <taxon>Eukaryota</taxon>
        <taxon>Fungi</taxon>
        <taxon>Dikarya</taxon>
        <taxon>Basidiomycota</taxon>
        <taxon>Agaricomycotina</taxon>
        <taxon>Agaricomycetes</taxon>
        <taxon>Agaricomycetidae</taxon>
        <taxon>Atheliales</taxon>
        <taxon>Atheliaceae</taxon>
        <taxon>Piloderma</taxon>
    </lineage>
</organism>
<sequence>MPNATMASTHFDNIPFDVLTYIFKFLHDRQTLLACALVSHTLHEAVKPRLFHCVELHHMSETNDFRTLQQLERDPYLRTYIREVRHHAPHNELESGQSFSETSAIPAWATSIGKLENLTSYTLCSTFRATISTEFLQVVVHALVNCKNLRDIRLELNVYSYHVPVIRLLGNLSSITFGRPSRAVLTQIGPWIEEFTQPLENLSIINGTKVEVGTIVPLTSTFRVLKRFSLGRGHKLSRTDLLRVVADMPYVEYLDIFYDNFVNDIVSHILIPSNSHILRSRSYDEGDPSPTLTAVTQLKELIVHHQGVSRMRQFTTFTNWLTILVMPSRLTSLTIISDDGKQCTNSNDFIASLPRTQSMGLRILKVSGFVFNGQDLRTVLSWKHLEVLEFRLEDVSTLDTCIKLPTASIRLPNATAKLVALRWITALQERVVMGKVKSLMTALGREEGSTRKIASNKLTSEWQGLWSMLGKEELVMGK</sequence>
<dbReference type="EMBL" id="KN832993">
    <property type="protein sequence ID" value="KIM82849.1"/>
    <property type="molecule type" value="Genomic_DNA"/>
</dbReference>